<evidence type="ECO:0000313" key="2">
    <source>
        <dbReference type="Proteomes" id="UP000318878"/>
    </source>
</evidence>
<gene>
    <name evidence="1" type="ORF">Enr8_42460</name>
</gene>
<evidence type="ECO:0000313" key="1">
    <source>
        <dbReference type="EMBL" id="TWT30723.1"/>
    </source>
</evidence>
<accession>A0A5C5UYK3</accession>
<organism evidence="1 2">
    <name type="scientific">Blastopirellula retiformator</name>
    <dbReference type="NCBI Taxonomy" id="2527970"/>
    <lineage>
        <taxon>Bacteria</taxon>
        <taxon>Pseudomonadati</taxon>
        <taxon>Planctomycetota</taxon>
        <taxon>Planctomycetia</taxon>
        <taxon>Pirellulales</taxon>
        <taxon>Pirellulaceae</taxon>
        <taxon>Blastopirellula</taxon>
    </lineage>
</organism>
<dbReference type="AlphaFoldDB" id="A0A5C5UYK3"/>
<protein>
    <submittedName>
        <fullName evidence="1">Uncharacterized protein</fullName>
    </submittedName>
</protein>
<reference evidence="1 2" key="1">
    <citation type="submission" date="2019-02" db="EMBL/GenBank/DDBJ databases">
        <title>Deep-cultivation of Planctomycetes and their phenomic and genomic characterization uncovers novel biology.</title>
        <authorList>
            <person name="Wiegand S."/>
            <person name="Jogler M."/>
            <person name="Boedeker C."/>
            <person name="Pinto D."/>
            <person name="Vollmers J."/>
            <person name="Rivas-Marin E."/>
            <person name="Kohn T."/>
            <person name="Peeters S.H."/>
            <person name="Heuer A."/>
            <person name="Rast P."/>
            <person name="Oberbeckmann S."/>
            <person name="Bunk B."/>
            <person name="Jeske O."/>
            <person name="Meyerdierks A."/>
            <person name="Storesund J.E."/>
            <person name="Kallscheuer N."/>
            <person name="Luecker S."/>
            <person name="Lage O.M."/>
            <person name="Pohl T."/>
            <person name="Merkel B.J."/>
            <person name="Hornburger P."/>
            <person name="Mueller R.-W."/>
            <person name="Bruemmer F."/>
            <person name="Labrenz M."/>
            <person name="Spormann A.M."/>
            <person name="Op Den Camp H."/>
            <person name="Overmann J."/>
            <person name="Amann R."/>
            <person name="Jetten M.S.M."/>
            <person name="Mascher T."/>
            <person name="Medema M.H."/>
            <person name="Devos D.P."/>
            <person name="Kaster A.-K."/>
            <person name="Ovreas L."/>
            <person name="Rohde M."/>
            <person name="Galperin M.Y."/>
            <person name="Jogler C."/>
        </authorList>
    </citation>
    <scope>NUCLEOTIDE SEQUENCE [LARGE SCALE GENOMIC DNA]</scope>
    <source>
        <strain evidence="1 2">Enr8</strain>
    </source>
</reference>
<dbReference type="RefSeq" id="WP_146435404.1">
    <property type="nucleotide sequence ID" value="NZ_SJPF01000005.1"/>
</dbReference>
<name>A0A5C5UYK3_9BACT</name>
<dbReference type="EMBL" id="SJPF01000005">
    <property type="protein sequence ID" value="TWT30723.1"/>
    <property type="molecule type" value="Genomic_DNA"/>
</dbReference>
<comment type="caution">
    <text evidence="1">The sequence shown here is derived from an EMBL/GenBank/DDBJ whole genome shotgun (WGS) entry which is preliminary data.</text>
</comment>
<keyword evidence="2" id="KW-1185">Reference proteome</keyword>
<proteinExistence type="predicted"/>
<sequence length="244" mass="26153">MVIHLGEIDNGGSGGGGAVTKTGNQGLAVTWTSVTEITIGVGWCNDNEGNLIEVTTPIVLDVSESGDYASGDSRATNTWYHVLLGLDGGSVVACLSETLELPSGWDTWQMRIAIRLNATSGGQIEDCEFIGSYVHRGPDDYANDLSNTSPGTSQTIRAWCPPMVCLANIAMRFSRSSEQVYTGIVDVPPYAKAVFRESINIERAAVINSSGQYTVVQNVAASWENFQTGTAGFYYPAFQAVNYE</sequence>
<dbReference type="Proteomes" id="UP000318878">
    <property type="component" value="Unassembled WGS sequence"/>
</dbReference>